<accession>A0AAV0X8E5</accession>
<dbReference type="InterPro" id="IPR036612">
    <property type="entry name" value="KH_dom_type_1_sf"/>
</dbReference>
<dbReference type="EMBL" id="CARXXK010000003">
    <property type="protein sequence ID" value="CAI6364029.1"/>
    <property type="molecule type" value="Genomic_DNA"/>
</dbReference>
<feature type="domain" description="K Homology" evidence="4">
    <location>
        <begin position="103"/>
        <end position="175"/>
    </location>
</feature>
<dbReference type="SMART" id="SM00322">
    <property type="entry name" value="KH"/>
    <property type="match status" value="3"/>
</dbReference>
<sequence length="361" mass="38979">MENVQQSSNGSSFNENDDNKFVKRMRIRILFQDKEVGIVIGKGGETIKNIRDQSGARVFISDGSTPERIVTISGTTNEICKTTELIEQKFFEKQNGNWNGPKAPLTFKLLVPSYQCGLIIGRGGCKLKEISDSSGTDIQVAPDMLPNSTERLVSITGTTTGRISQCVYQVCNILLCCPQRSTTIPYEVCSNTSGFASSAVGNDLGRQHTNPLPSLAALELGTASTGDINPDAALAGSQLRTGNLENQNDGEEHKNQNSNSNTETVSMTIPDDLIGCVVGRGGSRIAEIQQKSGALVQVATDKGTHENCENGDQNITITGNKDSISVAKNLIEIRYNIIVKFMITFLESGAPKPIFMSVKHD</sequence>
<feature type="domain" description="K Homology" evidence="4">
    <location>
        <begin position="23"/>
        <end position="91"/>
    </location>
</feature>
<dbReference type="CDD" id="cd22438">
    <property type="entry name" value="KH-I_PCBP_rpt1"/>
    <property type="match status" value="1"/>
</dbReference>
<dbReference type="Pfam" id="PF00013">
    <property type="entry name" value="KH_1"/>
    <property type="match status" value="3"/>
</dbReference>
<evidence type="ECO:0000313" key="6">
    <source>
        <dbReference type="Proteomes" id="UP001160148"/>
    </source>
</evidence>
<reference evidence="5 6" key="1">
    <citation type="submission" date="2023-01" db="EMBL/GenBank/DDBJ databases">
        <authorList>
            <person name="Whitehead M."/>
        </authorList>
    </citation>
    <scope>NUCLEOTIDE SEQUENCE [LARGE SCALE GENOMIC DNA]</scope>
</reference>
<dbReference type="PANTHER" id="PTHR10288">
    <property type="entry name" value="KH DOMAIN CONTAINING RNA BINDING PROTEIN"/>
    <property type="match status" value="1"/>
</dbReference>
<evidence type="ECO:0000256" key="2">
    <source>
        <dbReference type="PROSITE-ProRule" id="PRU00117"/>
    </source>
</evidence>
<keyword evidence="2" id="KW-0694">RNA-binding</keyword>
<dbReference type="PROSITE" id="PS50084">
    <property type="entry name" value="KH_TYPE_1"/>
    <property type="match status" value="3"/>
</dbReference>
<dbReference type="InterPro" id="IPR004088">
    <property type="entry name" value="KH_dom_type_1"/>
</dbReference>
<evidence type="ECO:0000313" key="5">
    <source>
        <dbReference type="EMBL" id="CAI6364029.1"/>
    </source>
</evidence>
<keyword evidence="6" id="KW-1185">Reference proteome</keyword>
<comment type="caution">
    <text evidence="5">The sequence shown here is derived from an EMBL/GenBank/DDBJ whole genome shotgun (WGS) entry which is preliminary data.</text>
</comment>
<keyword evidence="1" id="KW-0677">Repeat</keyword>
<dbReference type="Gene3D" id="3.30.1370.10">
    <property type="entry name" value="K Homology domain, type 1"/>
    <property type="match status" value="3"/>
</dbReference>
<dbReference type="AlphaFoldDB" id="A0AAV0X8E5"/>
<feature type="domain" description="K Homology" evidence="4">
    <location>
        <begin position="261"/>
        <end position="336"/>
    </location>
</feature>
<dbReference type="SUPFAM" id="SSF54791">
    <property type="entry name" value="Eukaryotic type KH-domain (KH-domain type I)"/>
    <property type="match status" value="3"/>
</dbReference>
<dbReference type="GO" id="GO:0010468">
    <property type="term" value="P:regulation of gene expression"/>
    <property type="evidence" value="ECO:0007669"/>
    <property type="project" value="UniProtKB-ARBA"/>
</dbReference>
<dbReference type="Proteomes" id="UP001160148">
    <property type="component" value="Unassembled WGS sequence"/>
</dbReference>
<proteinExistence type="predicted"/>
<evidence type="ECO:0000256" key="1">
    <source>
        <dbReference type="ARBA" id="ARBA00022737"/>
    </source>
</evidence>
<gene>
    <name evidence="5" type="ORF">MEUPH1_LOCUS18905</name>
</gene>
<evidence type="ECO:0000256" key="3">
    <source>
        <dbReference type="SAM" id="MobiDB-lite"/>
    </source>
</evidence>
<organism evidence="5 6">
    <name type="scientific">Macrosiphum euphorbiae</name>
    <name type="common">potato aphid</name>
    <dbReference type="NCBI Taxonomy" id="13131"/>
    <lineage>
        <taxon>Eukaryota</taxon>
        <taxon>Metazoa</taxon>
        <taxon>Ecdysozoa</taxon>
        <taxon>Arthropoda</taxon>
        <taxon>Hexapoda</taxon>
        <taxon>Insecta</taxon>
        <taxon>Pterygota</taxon>
        <taxon>Neoptera</taxon>
        <taxon>Paraneoptera</taxon>
        <taxon>Hemiptera</taxon>
        <taxon>Sternorrhyncha</taxon>
        <taxon>Aphidomorpha</taxon>
        <taxon>Aphidoidea</taxon>
        <taxon>Aphididae</taxon>
        <taxon>Macrosiphini</taxon>
        <taxon>Macrosiphum</taxon>
    </lineage>
</organism>
<evidence type="ECO:0000259" key="4">
    <source>
        <dbReference type="SMART" id="SM00322"/>
    </source>
</evidence>
<protein>
    <recommendedName>
        <fullName evidence="4">K Homology domain-containing protein</fullName>
    </recommendedName>
</protein>
<dbReference type="GO" id="GO:0003723">
    <property type="term" value="F:RNA binding"/>
    <property type="evidence" value="ECO:0007669"/>
    <property type="project" value="UniProtKB-UniRule"/>
</dbReference>
<feature type="compositionally biased region" description="Polar residues" evidence="3">
    <location>
        <begin position="256"/>
        <end position="265"/>
    </location>
</feature>
<dbReference type="InterPro" id="IPR004087">
    <property type="entry name" value="KH_dom"/>
</dbReference>
<name>A0AAV0X8E5_9HEMI</name>
<feature type="region of interest" description="Disordered" evidence="3">
    <location>
        <begin position="242"/>
        <end position="265"/>
    </location>
</feature>